<dbReference type="AlphaFoldDB" id="A0A834WKA2"/>
<proteinExistence type="predicted"/>
<comment type="caution">
    <text evidence="2">The sequence shown here is derived from an EMBL/GenBank/DDBJ whole genome shotgun (WGS) entry which is preliminary data.</text>
</comment>
<evidence type="ECO:0000313" key="3">
    <source>
        <dbReference type="Proteomes" id="UP000634136"/>
    </source>
</evidence>
<name>A0A834WKA2_9FABA</name>
<accession>A0A834WKA2</accession>
<feature type="compositionally biased region" description="Polar residues" evidence="1">
    <location>
        <begin position="85"/>
        <end position="100"/>
    </location>
</feature>
<reference evidence="2" key="1">
    <citation type="submission" date="2020-09" db="EMBL/GenBank/DDBJ databases">
        <title>Genome-Enabled Discovery of Anthraquinone Biosynthesis in Senna tora.</title>
        <authorList>
            <person name="Kang S.-H."/>
            <person name="Pandey R.P."/>
            <person name="Lee C.-M."/>
            <person name="Sim J.-S."/>
            <person name="Jeong J.-T."/>
            <person name="Choi B.-S."/>
            <person name="Jung M."/>
            <person name="Ginzburg D."/>
            <person name="Zhao K."/>
            <person name="Won S.Y."/>
            <person name="Oh T.-J."/>
            <person name="Yu Y."/>
            <person name="Kim N.-H."/>
            <person name="Lee O.R."/>
            <person name="Lee T.-H."/>
            <person name="Bashyal P."/>
            <person name="Kim T.-S."/>
            <person name="Lee W.-H."/>
            <person name="Kawkins C."/>
            <person name="Kim C.-K."/>
            <person name="Kim J.S."/>
            <person name="Ahn B.O."/>
            <person name="Rhee S.Y."/>
            <person name="Sohng J.K."/>
        </authorList>
    </citation>
    <scope>NUCLEOTIDE SEQUENCE</scope>
    <source>
        <tissue evidence="2">Leaf</tissue>
    </source>
</reference>
<dbReference type="EMBL" id="JAAIUW010000006">
    <property type="protein sequence ID" value="KAF7826370.1"/>
    <property type="molecule type" value="Genomic_DNA"/>
</dbReference>
<evidence type="ECO:0000313" key="2">
    <source>
        <dbReference type="EMBL" id="KAF7826370.1"/>
    </source>
</evidence>
<feature type="region of interest" description="Disordered" evidence="1">
    <location>
        <begin position="83"/>
        <end position="116"/>
    </location>
</feature>
<evidence type="ECO:0000256" key="1">
    <source>
        <dbReference type="SAM" id="MobiDB-lite"/>
    </source>
</evidence>
<sequence length="116" mass="12907">MPPPKFCGISRRKGIIGHQLDQMKLMVVVDRPDESWKAMHETSTLNSTIGNLVAPLAIRNYAKLVDRCRIVASNLEGADKDKQKVNFSNKRPINFSNGGNSKDKKPMLGKVTQDPC</sequence>
<organism evidence="2 3">
    <name type="scientific">Senna tora</name>
    <dbReference type="NCBI Taxonomy" id="362788"/>
    <lineage>
        <taxon>Eukaryota</taxon>
        <taxon>Viridiplantae</taxon>
        <taxon>Streptophyta</taxon>
        <taxon>Embryophyta</taxon>
        <taxon>Tracheophyta</taxon>
        <taxon>Spermatophyta</taxon>
        <taxon>Magnoliopsida</taxon>
        <taxon>eudicotyledons</taxon>
        <taxon>Gunneridae</taxon>
        <taxon>Pentapetalae</taxon>
        <taxon>rosids</taxon>
        <taxon>fabids</taxon>
        <taxon>Fabales</taxon>
        <taxon>Fabaceae</taxon>
        <taxon>Caesalpinioideae</taxon>
        <taxon>Cassia clade</taxon>
        <taxon>Senna</taxon>
    </lineage>
</organism>
<dbReference type="OrthoDB" id="1435046at2759"/>
<protein>
    <submittedName>
        <fullName evidence="2">Uncharacterized protein</fullName>
    </submittedName>
</protein>
<gene>
    <name evidence="2" type="ORF">G2W53_017534</name>
</gene>
<dbReference type="Proteomes" id="UP000634136">
    <property type="component" value="Unassembled WGS sequence"/>
</dbReference>
<keyword evidence="3" id="KW-1185">Reference proteome</keyword>